<comment type="caution">
    <text evidence="1">The sequence shown here is derived from an EMBL/GenBank/DDBJ whole genome shotgun (WGS) entry which is preliminary data.</text>
</comment>
<proteinExistence type="predicted"/>
<evidence type="ECO:0000313" key="2">
    <source>
        <dbReference type="Proteomes" id="UP001284654"/>
    </source>
</evidence>
<dbReference type="AlphaFoldDB" id="A0AAW8Z2N4"/>
<evidence type="ECO:0008006" key="3">
    <source>
        <dbReference type="Google" id="ProtNLM"/>
    </source>
</evidence>
<reference evidence="1" key="1">
    <citation type="submission" date="2023-10" db="EMBL/GenBank/DDBJ databases">
        <authorList>
            <person name="Sykes E.M.E."/>
            <person name="Khan I.U.H."/>
            <person name="Kumar A."/>
        </authorList>
    </citation>
    <scope>NUCLEOTIDE SEQUENCE</scope>
    <source>
        <strain evidence="1">IK5</strain>
    </source>
</reference>
<name>A0AAW8Z2N4_9GAMM</name>
<dbReference type="EMBL" id="JAWJYY010000001">
    <property type="protein sequence ID" value="MDV4314343.1"/>
    <property type="molecule type" value="Genomic_DNA"/>
</dbReference>
<organism evidence="1 2">
    <name type="scientific">Acinetobacter indicus</name>
    <dbReference type="NCBI Taxonomy" id="756892"/>
    <lineage>
        <taxon>Bacteria</taxon>
        <taxon>Pseudomonadati</taxon>
        <taxon>Pseudomonadota</taxon>
        <taxon>Gammaproteobacteria</taxon>
        <taxon>Moraxellales</taxon>
        <taxon>Moraxellaceae</taxon>
        <taxon>Acinetobacter</taxon>
    </lineage>
</organism>
<sequence length="220" mass="25798">MKHFFIFLTAFLIFGNTACSSTESNKNQTEAKSTQNNEKLASLSIEDKAIIKKYKDTINNLNLRDKEHSDKVMKDSLSEISKIKNDYERQKIEMQIYLATGMYQEAYNLNSKMLKDSFSQARLVTQCELSYYAKRPKKEYEKCYADLALILQEELKTTPKNDPEYIYGEWGYFLSMYKSGHDESKIKLKQIIDSTKDEQVKFQLESSYELAEEHKKNMTE</sequence>
<evidence type="ECO:0000313" key="1">
    <source>
        <dbReference type="EMBL" id="MDV4314343.1"/>
    </source>
</evidence>
<dbReference type="RefSeq" id="WP_317305247.1">
    <property type="nucleotide sequence ID" value="NZ_JAWJYY010000001.1"/>
</dbReference>
<accession>A0AAW8Z2N4</accession>
<protein>
    <recommendedName>
        <fullName evidence="3">Lipoprotein</fullName>
    </recommendedName>
</protein>
<gene>
    <name evidence="1" type="ORF">MSG88_00695</name>
</gene>
<dbReference type="Proteomes" id="UP001284654">
    <property type="component" value="Unassembled WGS sequence"/>
</dbReference>